<evidence type="ECO:0008006" key="3">
    <source>
        <dbReference type="Google" id="ProtNLM"/>
    </source>
</evidence>
<dbReference type="AlphaFoldDB" id="A0A397BH98"/>
<dbReference type="EMBL" id="QUTA01005064">
    <property type="protein sequence ID" value="RHY17356.1"/>
    <property type="molecule type" value="Genomic_DNA"/>
</dbReference>
<gene>
    <name evidence="1" type="ORF">DYB25_004397</name>
</gene>
<reference evidence="1 2" key="1">
    <citation type="submission" date="2018-08" db="EMBL/GenBank/DDBJ databases">
        <title>Aphanomyces genome sequencing and annotation.</title>
        <authorList>
            <person name="Minardi D."/>
            <person name="Oidtmann B."/>
            <person name="Van Der Giezen M."/>
            <person name="Studholme D.J."/>
        </authorList>
    </citation>
    <scope>NUCLEOTIDE SEQUENCE [LARGE SCALE GENOMIC DNA]</scope>
    <source>
        <strain evidence="1 2">Yx</strain>
    </source>
</reference>
<proteinExistence type="predicted"/>
<evidence type="ECO:0000313" key="2">
    <source>
        <dbReference type="Proteomes" id="UP000266239"/>
    </source>
</evidence>
<protein>
    <recommendedName>
        <fullName evidence="3">Tc1-like transposase DDE domain-containing protein</fullName>
    </recommendedName>
</protein>
<sequence length="543" mass="60968">MDASTAARIKQFVKLRCRSSLSYDEKLDILWLEATLREQGNLDVTGAIAHEDARDAYVNMMVPTVTMSPRRPLVYLDESFVHHHYSSYADSQYHTDDPMTKPKHNGRRYCCIAGILDDGSDVAHLLGLDIFVGGKKSGKIVKDYHAMSNHDYFVDWFGKLLDEVEELGWSSAVFVMDNAKYHKGKPKSTPKGSWKKADLYQACLDRSVPMSPYRSQDDDLEGTEEALGRTCPACRCRHGTDPGPSCCVLCPGFPELQPIELLRANARAPLDVRTFRQPHHTFQDVRDLLEKAFYELDTDVIHNTIESFTAKLLKLDRALRDAEVGAADEVRKKLGKKFYRTYMPDDAVNMATLNGVLEVPFYTDSGNDANIISEEMLEALKTKTEDDVVQLVKTWKGYAVDEQPMYTDVAANLRIRLSTAAGPVNLPGVQLCYVISRSDSFPVSRYALQSTGININHLLEQVAQDQSHEDGDDVGEPDEDEVNCLRGGDSLFANGEQDLEKLDEEATASLLEKAFETLKIKHVKTRKVKEIVTQVTSDRILTE</sequence>
<dbReference type="InterPro" id="IPR036397">
    <property type="entry name" value="RNaseH_sf"/>
</dbReference>
<dbReference type="PANTHER" id="PTHR33939">
    <property type="entry name" value="PROTEIN CBG22215"/>
    <property type="match status" value="1"/>
</dbReference>
<comment type="caution">
    <text evidence="1">The sequence shown here is derived from an EMBL/GenBank/DDBJ whole genome shotgun (WGS) entry which is preliminary data.</text>
</comment>
<dbReference type="PANTHER" id="PTHR33939:SF1">
    <property type="entry name" value="DUF4371 DOMAIN-CONTAINING PROTEIN"/>
    <property type="match status" value="1"/>
</dbReference>
<evidence type="ECO:0000313" key="1">
    <source>
        <dbReference type="EMBL" id="RHY17356.1"/>
    </source>
</evidence>
<dbReference type="VEuPathDB" id="FungiDB:H257_18792"/>
<name>A0A397BH98_APHAT</name>
<dbReference type="GO" id="GO:0003676">
    <property type="term" value="F:nucleic acid binding"/>
    <property type="evidence" value="ECO:0007669"/>
    <property type="project" value="InterPro"/>
</dbReference>
<dbReference type="Gene3D" id="3.30.420.10">
    <property type="entry name" value="Ribonuclease H-like superfamily/Ribonuclease H"/>
    <property type="match status" value="1"/>
</dbReference>
<dbReference type="Proteomes" id="UP000266239">
    <property type="component" value="Unassembled WGS sequence"/>
</dbReference>
<organism evidence="1 2">
    <name type="scientific">Aphanomyces astaci</name>
    <name type="common">Crayfish plague agent</name>
    <dbReference type="NCBI Taxonomy" id="112090"/>
    <lineage>
        <taxon>Eukaryota</taxon>
        <taxon>Sar</taxon>
        <taxon>Stramenopiles</taxon>
        <taxon>Oomycota</taxon>
        <taxon>Saprolegniomycetes</taxon>
        <taxon>Saprolegniales</taxon>
        <taxon>Verrucalvaceae</taxon>
        <taxon>Aphanomyces</taxon>
    </lineage>
</organism>
<dbReference type="VEuPathDB" id="FungiDB:H257_18790"/>
<accession>A0A397BH98</accession>